<dbReference type="PATRIC" id="fig|517011.3.peg.379"/>
<evidence type="ECO:0000313" key="4">
    <source>
        <dbReference type="Proteomes" id="UP000051386"/>
    </source>
</evidence>
<dbReference type="EMBL" id="LDJK01000128">
    <property type="protein sequence ID" value="KRG64648.1"/>
    <property type="molecule type" value="Genomic_DNA"/>
</dbReference>
<evidence type="ECO:0000256" key="2">
    <source>
        <dbReference type="SAM" id="SignalP"/>
    </source>
</evidence>
<gene>
    <name evidence="3" type="ORF">ABB28_17490</name>
</gene>
<name>A0A0R0CI12_9GAMM</name>
<keyword evidence="2" id="KW-0732">Signal</keyword>
<comment type="caution">
    <text evidence="3">The sequence shown here is derived from an EMBL/GenBank/DDBJ whole genome shotgun (WGS) entry which is preliminary data.</text>
</comment>
<feature type="region of interest" description="Disordered" evidence="1">
    <location>
        <begin position="44"/>
        <end position="70"/>
    </location>
</feature>
<proteinExistence type="predicted"/>
<reference evidence="3 4" key="1">
    <citation type="submission" date="2015-05" db="EMBL/GenBank/DDBJ databases">
        <title>Genome sequencing and analysis of members of genus Stenotrophomonas.</title>
        <authorList>
            <person name="Patil P.P."/>
            <person name="Midha S."/>
            <person name="Patil P.B."/>
        </authorList>
    </citation>
    <scope>NUCLEOTIDE SEQUENCE [LARGE SCALE GENOMIC DNA]</scope>
    <source>
        <strain evidence="3 4">DSM 21508</strain>
    </source>
</reference>
<dbReference type="AlphaFoldDB" id="A0A0R0CI12"/>
<accession>A0A0R0CI12</accession>
<dbReference type="Proteomes" id="UP000051386">
    <property type="component" value="Unassembled WGS sequence"/>
</dbReference>
<organism evidence="3 4">
    <name type="scientific">Stenotrophomonas chelatiphaga</name>
    <dbReference type="NCBI Taxonomy" id="517011"/>
    <lineage>
        <taxon>Bacteria</taxon>
        <taxon>Pseudomonadati</taxon>
        <taxon>Pseudomonadota</taxon>
        <taxon>Gammaproteobacteria</taxon>
        <taxon>Lysobacterales</taxon>
        <taxon>Lysobacteraceae</taxon>
        <taxon>Stenotrophomonas</taxon>
    </lineage>
</organism>
<protein>
    <submittedName>
        <fullName evidence="3">Uncharacterized protein</fullName>
    </submittedName>
</protein>
<keyword evidence="4" id="KW-1185">Reference proteome</keyword>
<evidence type="ECO:0000313" key="3">
    <source>
        <dbReference type="EMBL" id="KRG64648.1"/>
    </source>
</evidence>
<feature type="chain" id="PRO_5006394083" evidence="2">
    <location>
        <begin position="32"/>
        <end position="85"/>
    </location>
</feature>
<evidence type="ECO:0000256" key="1">
    <source>
        <dbReference type="SAM" id="MobiDB-lite"/>
    </source>
</evidence>
<sequence>MNTSVQHRMTRMAASAAGLLLLSLWFGVAHGGADDTQAASALNSLQDAGVPDAGNAPPAPSPPRRLNSSLSMPYFSFAQSLNSRS</sequence>
<feature type="signal peptide" evidence="2">
    <location>
        <begin position="1"/>
        <end position="31"/>
    </location>
</feature>